<dbReference type="Gene3D" id="3.40.630.10">
    <property type="entry name" value="Zn peptidases"/>
    <property type="match status" value="1"/>
</dbReference>
<dbReference type="InterPro" id="IPR046450">
    <property type="entry name" value="PA_dom_sf"/>
</dbReference>
<dbReference type="Proteomes" id="UP000717328">
    <property type="component" value="Unassembled WGS sequence"/>
</dbReference>
<evidence type="ECO:0000259" key="8">
    <source>
        <dbReference type="Pfam" id="PF02225"/>
    </source>
</evidence>
<name>A0A9P7GP06_9AGAR</name>
<dbReference type="Pfam" id="PF02225">
    <property type="entry name" value="PA"/>
    <property type="match status" value="1"/>
</dbReference>
<dbReference type="SUPFAM" id="SSF53187">
    <property type="entry name" value="Zn-dependent exopeptidases"/>
    <property type="match status" value="1"/>
</dbReference>
<dbReference type="EMBL" id="JABCKI010000170">
    <property type="protein sequence ID" value="KAG5652023.1"/>
    <property type="molecule type" value="Genomic_DNA"/>
</dbReference>
<reference evidence="10" key="1">
    <citation type="submission" date="2021-02" db="EMBL/GenBank/DDBJ databases">
        <authorList>
            <person name="Nieuwenhuis M."/>
            <person name="Van De Peppel L.J.J."/>
        </authorList>
    </citation>
    <scope>NUCLEOTIDE SEQUENCE</scope>
    <source>
        <strain evidence="10">D49</strain>
    </source>
</reference>
<evidence type="ECO:0000256" key="4">
    <source>
        <dbReference type="ARBA" id="ARBA00022723"/>
    </source>
</evidence>
<feature type="chain" id="PRO_5040534553" description="Peptide hydrolase" evidence="7">
    <location>
        <begin position="33"/>
        <end position="542"/>
    </location>
</feature>
<feature type="domain" description="Peptidase M28" evidence="9">
    <location>
        <begin position="257"/>
        <end position="491"/>
    </location>
</feature>
<dbReference type="Gene3D" id="3.50.30.30">
    <property type="match status" value="1"/>
</dbReference>
<gene>
    <name evidence="10" type="ORF">H0H81_006576</name>
</gene>
<keyword evidence="6 7" id="KW-0862">Zinc</keyword>
<feature type="signal peptide" evidence="7">
    <location>
        <begin position="1"/>
        <end position="32"/>
    </location>
</feature>
<reference evidence="10" key="2">
    <citation type="submission" date="2021-10" db="EMBL/GenBank/DDBJ databases">
        <title>Phylogenomics reveals ancestral predisposition of the termite-cultivated fungus Termitomyces towards a domesticated lifestyle.</title>
        <authorList>
            <person name="Auxier B."/>
            <person name="Grum-Grzhimaylo A."/>
            <person name="Cardenas M.E."/>
            <person name="Lodge J.D."/>
            <person name="Laessoe T."/>
            <person name="Pedersen O."/>
            <person name="Smith M.E."/>
            <person name="Kuyper T.W."/>
            <person name="Franco-Molano E.A."/>
            <person name="Baroni T.J."/>
            <person name="Aanen D.K."/>
        </authorList>
    </citation>
    <scope>NUCLEOTIDE SEQUENCE</scope>
    <source>
        <strain evidence="10">D49</strain>
    </source>
</reference>
<feature type="domain" description="PA" evidence="8">
    <location>
        <begin position="143"/>
        <end position="229"/>
    </location>
</feature>
<evidence type="ECO:0000259" key="9">
    <source>
        <dbReference type="Pfam" id="PF04389"/>
    </source>
</evidence>
<dbReference type="Pfam" id="PF04389">
    <property type="entry name" value="Peptidase_M28"/>
    <property type="match status" value="1"/>
</dbReference>
<dbReference type="InterPro" id="IPR003137">
    <property type="entry name" value="PA_domain"/>
</dbReference>
<dbReference type="OrthoDB" id="10013407at2759"/>
<dbReference type="GO" id="GO:0008235">
    <property type="term" value="F:metalloexopeptidase activity"/>
    <property type="evidence" value="ECO:0007669"/>
    <property type="project" value="InterPro"/>
</dbReference>
<accession>A0A9P7GP06</accession>
<comment type="cofactor">
    <cofactor evidence="1">
        <name>Zn(2+)</name>
        <dbReference type="ChEBI" id="CHEBI:29105"/>
    </cofactor>
</comment>
<dbReference type="InterPro" id="IPR007484">
    <property type="entry name" value="Peptidase_M28"/>
</dbReference>
<evidence type="ECO:0000313" key="10">
    <source>
        <dbReference type="EMBL" id="KAG5652023.1"/>
    </source>
</evidence>
<evidence type="ECO:0000256" key="6">
    <source>
        <dbReference type="ARBA" id="ARBA00022833"/>
    </source>
</evidence>
<dbReference type="GO" id="GO:0046872">
    <property type="term" value="F:metal ion binding"/>
    <property type="evidence" value="ECO:0007669"/>
    <property type="project" value="UniProtKB-KW"/>
</dbReference>
<comment type="caution">
    <text evidence="10">The sequence shown here is derived from an EMBL/GenBank/DDBJ whole genome shotgun (WGS) entry which is preliminary data.</text>
</comment>
<evidence type="ECO:0000256" key="3">
    <source>
        <dbReference type="ARBA" id="ARBA00022670"/>
    </source>
</evidence>
<dbReference type="PANTHER" id="PTHR12147">
    <property type="entry name" value="METALLOPEPTIDASE M28 FAMILY MEMBER"/>
    <property type="match status" value="1"/>
</dbReference>
<keyword evidence="7" id="KW-0732">Signal</keyword>
<protein>
    <recommendedName>
        <fullName evidence="7">Peptide hydrolase</fullName>
        <ecNumber evidence="7">3.4.-.-</ecNumber>
    </recommendedName>
</protein>
<evidence type="ECO:0000313" key="11">
    <source>
        <dbReference type="Proteomes" id="UP000717328"/>
    </source>
</evidence>
<keyword evidence="3 7" id="KW-0645">Protease</keyword>
<keyword evidence="5 7" id="KW-0378">Hydrolase</keyword>
<dbReference type="SUPFAM" id="SSF52025">
    <property type="entry name" value="PA domain"/>
    <property type="match status" value="1"/>
</dbReference>
<sequence length="542" mass="57488">MAEGHSPSFASYMHSIPLSVALVLASLSVARAGPPVAPPSNPLIPAKFEASIQLENLLGHSKKIWEFANLPGAKTTRSFGTIGYNATADYFAKLAEDHGYHVERQTVRYPATTIISNSLKINGVDVPLSEITTFQYSGSASLTAPLVLVPNLGCSAADYEGLNAAGKIVLVHRGVCTFVEKGEIAKAAQVAGIIMRNNVAGPPVASRLEPTAFETNPPTLSLSQAAAEPIVTRLTAGESITATLNINVSNEFRHSDNIIATSKTGDQNKVLVVGAHLDSVPAGAGVNDDGSGSATIAELAIQLSKFGGLKNAVRFAWWTTEEVGLVGSHYYVDHLSASEKSKIFANLNLDMTASPNYIIGLNLLPMVHVGQNSLTIKRRIGVYDADNSTGQNTGTPAPPGSTAIKKLFQLHYDKRGINHTNYAFTSGSDYRPFLDAGIPSGGVATGAGGIKTPFEVSLFGGTAGIQYDPCYHLLCDDLSNLATDAYLWNARANADVIAQLLTTDSAVILRDPVSFVRLKSGVRQFEYAANLGEECHSHHDEL</sequence>
<proteinExistence type="inferred from homology"/>
<evidence type="ECO:0000256" key="1">
    <source>
        <dbReference type="ARBA" id="ARBA00001947"/>
    </source>
</evidence>
<dbReference type="EC" id="3.4.-.-" evidence="7"/>
<dbReference type="AlphaFoldDB" id="A0A9P7GP06"/>
<comment type="similarity">
    <text evidence="2">Belongs to the peptidase M28 family. M28B subfamily.</text>
</comment>
<dbReference type="PANTHER" id="PTHR12147:SF26">
    <property type="entry name" value="PEPTIDASE M28 DOMAIN-CONTAINING PROTEIN"/>
    <property type="match status" value="1"/>
</dbReference>
<evidence type="ECO:0000256" key="5">
    <source>
        <dbReference type="ARBA" id="ARBA00022801"/>
    </source>
</evidence>
<dbReference type="GO" id="GO:0006508">
    <property type="term" value="P:proteolysis"/>
    <property type="evidence" value="ECO:0007669"/>
    <property type="project" value="UniProtKB-KW"/>
</dbReference>
<keyword evidence="4 7" id="KW-0479">Metal-binding</keyword>
<organism evidence="10 11">
    <name type="scientific">Sphagnurus paluster</name>
    <dbReference type="NCBI Taxonomy" id="117069"/>
    <lineage>
        <taxon>Eukaryota</taxon>
        <taxon>Fungi</taxon>
        <taxon>Dikarya</taxon>
        <taxon>Basidiomycota</taxon>
        <taxon>Agaricomycotina</taxon>
        <taxon>Agaricomycetes</taxon>
        <taxon>Agaricomycetidae</taxon>
        <taxon>Agaricales</taxon>
        <taxon>Tricholomatineae</taxon>
        <taxon>Lyophyllaceae</taxon>
        <taxon>Sphagnurus</taxon>
    </lineage>
</organism>
<keyword evidence="11" id="KW-1185">Reference proteome</keyword>
<evidence type="ECO:0000256" key="7">
    <source>
        <dbReference type="RuleBase" id="RU361240"/>
    </source>
</evidence>
<evidence type="ECO:0000256" key="2">
    <source>
        <dbReference type="ARBA" id="ARBA00005634"/>
    </source>
</evidence>
<dbReference type="InterPro" id="IPR045175">
    <property type="entry name" value="M28_fam"/>
</dbReference>